<accession>A0A8R1XNY8</accession>
<reference evidence="2" key="1">
    <citation type="submission" date="2013-10" db="EMBL/GenBank/DDBJ databases">
        <title>Genome sequencing of Onchocerca volvulus.</title>
        <authorList>
            <person name="Cotton J."/>
            <person name="Tsai J."/>
            <person name="Stanley E."/>
            <person name="Tracey A."/>
            <person name="Holroyd N."/>
            <person name="Lustigman S."/>
            <person name="Berriman M."/>
        </authorList>
    </citation>
    <scope>NUCLEOTIDE SEQUENCE</scope>
</reference>
<evidence type="ECO:0000313" key="2">
    <source>
        <dbReference type="Proteomes" id="UP000024404"/>
    </source>
</evidence>
<keyword evidence="2" id="KW-1185">Reference proteome</keyword>
<organism evidence="1 2">
    <name type="scientific">Onchocerca volvulus</name>
    <dbReference type="NCBI Taxonomy" id="6282"/>
    <lineage>
        <taxon>Eukaryota</taxon>
        <taxon>Metazoa</taxon>
        <taxon>Ecdysozoa</taxon>
        <taxon>Nematoda</taxon>
        <taxon>Chromadorea</taxon>
        <taxon>Rhabditida</taxon>
        <taxon>Spirurina</taxon>
        <taxon>Spiruromorpha</taxon>
        <taxon>Filarioidea</taxon>
        <taxon>Onchocercidae</taxon>
        <taxon>Onchocerca</taxon>
    </lineage>
</organism>
<dbReference type="EMBL" id="CMVM020000680">
    <property type="status" value="NOT_ANNOTATED_CDS"/>
    <property type="molecule type" value="Genomic_DNA"/>
</dbReference>
<sequence length="144" mass="16602">MATNIIASTEPTKERFENLLKEVKAEQFTYPDEALTTEQRYEGITKGDNGLFRILHEGKEAIITLTMCKNEAYHELMRLSQELLKSKELPRPMSHPASIFPNYCYLFLVENPVGNSEMLIVKPFLDFKQLSVFININKSPFLLT</sequence>
<evidence type="ECO:0000313" key="1">
    <source>
        <dbReference type="EnsemblMetazoa" id="OVOC12753.1"/>
    </source>
</evidence>
<reference evidence="1" key="2">
    <citation type="submission" date="2022-06" db="UniProtKB">
        <authorList>
            <consortium name="EnsemblMetazoa"/>
        </authorList>
    </citation>
    <scope>IDENTIFICATION</scope>
</reference>
<dbReference type="EnsemblMetazoa" id="OVOC12753.1">
    <property type="protein sequence ID" value="OVOC12753.1"/>
    <property type="gene ID" value="WBGene00249562"/>
</dbReference>
<protein>
    <submittedName>
        <fullName evidence="1">Uncharacterized protein</fullName>
    </submittedName>
</protein>
<dbReference type="AlphaFoldDB" id="A0A8R1XNY8"/>
<name>A0A8R1XNY8_ONCVO</name>
<dbReference type="Proteomes" id="UP000024404">
    <property type="component" value="Unassembled WGS sequence"/>
</dbReference>
<proteinExistence type="predicted"/>